<gene>
    <name evidence="1" type="ORF">ACOLOM_LOCUS4661</name>
</gene>
<comment type="caution">
    <text evidence="1">The sequence shown here is derived from an EMBL/GenBank/DDBJ whole genome shotgun (WGS) entry which is preliminary data.</text>
</comment>
<reference evidence="1" key="1">
    <citation type="submission" date="2021-06" db="EMBL/GenBank/DDBJ databases">
        <authorList>
            <person name="Kallberg Y."/>
            <person name="Tangrot J."/>
            <person name="Rosling A."/>
        </authorList>
    </citation>
    <scope>NUCLEOTIDE SEQUENCE</scope>
    <source>
        <strain evidence="1">CL356</strain>
    </source>
</reference>
<accession>A0ACA9LR61</accession>
<keyword evidence="2" id="KW-1185">Reference proteome</keyword>
<dbReference type="Proteomes" id="UP000789525">
    <property type="component" value="Unassembled WGS sequence"/>
</dbReference>
<evidence type="ECO:0000313" key="1">
    <source>
        <dbReference type="EMBL" id="CAG8546014.1"/>
    </source>
</evidence>
<dbReference type="EMBL" id="CAJVPT010007878">
    <property type="protein sequence ID" value="CAG8546014.1"/>
    <property type="molecule type" value="Genomic_DNA"/>
</dbReference>
<organism evidence="1 2">
    <name type="scientific">Acaulospora colombiana</name>
    <dbReference type="NCBI Taxonomy" id="27376"/>
    <lineage>
        <taxon>Eukaryota</taxon>
        <taxon>Fungi</taxon>
        <taxon>Fungi incertae sedis</taxon>
        <taxon>Mucoromycota</taxon>
        <taxon>Glomeromycotina</taxon>
        <taxon>Glomeromycetes</taxon>
        <taxon>Diversisporales</taxon>
        <taxon>Acaulosporaceae</taxon>
        <taxon>Acaulospora</taxon>
    </lineage>
</organism>
<proteinExistence type="predicted"/>
<protein>
    <submittedName>
        <fullName evidence="1">6381_t:CDS:1</fullName>
    </submittedName>
</protein>
<evidence type="ECO:0000313" key="2">
    <source>
        <dbReference type="Proteomes" id="UP000789525"/>
    </source>
</evidence>
<sequence length="497" mass="54838">MIQIPYIFDNSKNVTATSRQTDDYQSGHELEVQNTVHFYPFHQSLESLGAQSLNLQAHQLPTNDQGQSMFVTNFCSSHSFHSYIPCHDALSKNQSTTLAQSLVPRPEVENSSQKVAQVPGNNHNHSHSHASDVKVERAPESDNSFIKHATKSSPPPSTQKALPNLVNQKPPVYTKWTEREDELLRAAVSIYGPHKWSLVATNVPNRTPMQCSARWVGALNPSILKGRWTAQEDAVLTETVQQYINAVDSQNNPQPIPWNKISKRIPQRTGAQCQARWTEALDPHIKKGKWSPKEDEILKEGVSIYGRCWIRIAEMIDGRTQRQCPSTAAATDVTSNSAGNTIQRVNNGNSNNIPMLTPPTTTPSTPAQTIKNFSSLPFVQSVSSQIGAPFGSIGVSMPPPPDFNNVSAIIARQNSTSPEVYQNPIFSGPMTPAASPGNMTTTMTGFFTNDDNNSRQDSNFSEAQSMIFQPPTPNPLCFYDGASYSFDPLSINQITYI</sequence>
<name>A0ACA9LR61_9GLOM</name>